<reference evidence="3 4" key="1">
    <citation type="journal article" date="2013" name="PLoS Genet.">
        <title>Distinctive expansion of potential virulence genes in the genome of the oomycete fish pathogen Saprolegnia parasitica.</title>
        <authorList>
            <person name="Jiang R.H."/>
            <person name="de Bruijn I."/>
            <person name="Haas B.J."/>
            <person name="Belmonte R."/>
            <person name="Lobach L."/>
            <person name="Christie J."/>
            <person name="van den Ackerveken G."/>
            <person name="Bottin A."/>
            <person name="Bulone V."/>
            <person name="Diaz-Moreno S.M."/>
            <person name="Dumas B."/>
            <person name="Fan L."/>
            <person name="Gaulin E."/>
            <person name="Govers F."/>
            <person name="Grenville-Briggs L.J."/>
            <person name="Horner N.R."/>
            <person name="Levin J.Z."/>
            <person name="Mammella M."/>
            <person name="Meijer H.J."/>
            <person name="Morris P."/>
            <person name="Nusbaum C."/>
            <person name="Oome S."/>
            <person name="Phillips A.J."/>
            <person name="van Rooyen D."/>
            <person name="Rzeszutek E."/>
            <person name="Saraiva M."/>
            <person name="Secombes C.J."/>
            <person name="Seidl M.F."/>
            <person name="Snel B."/>
            <person name="Stassen J.H."/>
            <person name="Sykes S."/>
            <person name="Tripathy S."/>
            <person name="van den Berg H."/>
            <person name="Vega-Arreguin J.C."/>
            <person name="Wawra S."/>
            <person name="Young S.K."/>
            <person name="Zeng Q."/>
            <person name="Dieguez-Uribeondo J."/>
            <person name="Russ C."/>
            <person name="Tyler B.M."/>
            <person name="van West P."/>
        </authorList>
    </citation>
    <scope>NUCLEOTIDE SEQUENCE [LARGE SCALE GENOMIC DNA]</scope>
    <source>
        <strain evidence="3 4">CBS 223.65</strain>
    </source>
</reference>
<gene>
    <name evidence="3" type="ORF">SPRG_13861</name>
</gene>
<sequence>MMLVESTSAHRALQATSPNTWITQFTKDNGCALFGFEGCSYCTQAKDLFKSKGAHVGYCDIQDSSTTPTGQEIFRALKSRTNLDTELQSSGRLDAALAEAGCVKNPTANPTTAPSNSGSGSNSWVNSEPSSWGGAEAKLDD</sequence>
<dbReference type="EMBL" id="KK583296">
    <property type="protein sequence ID" value="KDO21068.1"/>
    <property type="molecule type" value="Genomic_DNA"/>
</dbReference>
<dbReference type="Pfam" id="PF00462">
    <property type="entry name" value="Glutaredoxin"/>
    <property type="match status" value="1"/>
</dbReference>
<dbReference type="AlphaFoldDB" id="A0A067BS34"/>
<dbReference type="VEuPathDB" id="FungiDB:SPRG_13861"/>
<name>A0A067BS34_SAPPC</name>
<evidence type="ECO:0000313" key="3">
    <source>
        <dbReference type="EMBL" id="KDO21068.1"/>
    </source>
</evidence>
<accession>A0A067BS34</accession>
<dbReference type="GeneID" id="24135704"/>
<evidence type="ECO:0000259" key="2">
    <source>
        <dbReference type="Pfam" id="PF00462"/>
    </source>
</evidence>
<dbReference type="OrthoDB" id="44061at2759"/>
<proteinExistence type="predicted"/>
<evidence type="ECO:0000256" key="1">
    <source>
        <dbReference type="SAM" id="MobiDB-lite"/>
    </source>
</evidence>
<feature type="domain" description="Glutaredoxin" evidence="2">
    <location>
        <begin position="33"/>
        <end position="82"/>
    </location>
</feature>
<dbReference type="Gene3D" id="3.40.30.10">
    <property type="entry name" value="Glutaredoxin"/>
    <property type="match status" value="1"/>
</dbReference>
<keyword evidence="4" id="KW-1185">Reference proteome</keyword>
<dbReference type="RefSeq" id="XP_012208247.1">
    <property type="nucleotide sequence ID" value="XM_012352857.1"/>
</dbReference>
<feature type="region of interest" description="Disordered" evidence="1">
    <location>
        <begin position="104"/>
        <end position="141"/>
    </location>
</feature>
<evidence type="ECO:0000313" key="4">
    <source>
        <dbReference type="Proteomes" id="UP000030745"/>
    </source>
</evidence>
<dbReference type="InterPro" id="IPR036249">
    <property type="entry name" value="Thioredoxin-like_sf"/>
</dbReference>
<dbReference type="STRING" id="695850.A0A067BS34"/>
<protein>
    <recommendedName>
        <fullName evidence="2">Glutaredoxin domain-containing protein</fullName>
    </recommendedName>
</protein>
<dbReference type="InterPro" id="IPR002109">
    <property type="entry name" value="Glutaredoxin"/>
</dbReference>
<dbReference type="Proteomes" id="UP000030745">
    <property type="component" value="Unassembled WGS sequence"/>
</dbReference>
<dbReference type="SUPFAM" id="SSF52833">
    <property type="entry name" value="Thioredoxin-like"/>
    <property type="match status" value="1"/>
</dbReference>
<dbReference type="KEGG" id="spar:SPRG_13861"/>
<organism evidence="3 4">
    <name type="scientific">Saprolegnia parasitica (strain CBS 223.65)</name>
    <dbReference type="NCBI Taxonomy" id="695850"/>
    <lineage>
        <taxon>Eukaryota</taxon>
        <taxon>Sar</taxon>
        <taxon>Stramenopiles</taxon>
        <taxon>Oomycota</taxon>
        <taxon>Saprolegniomycetes</taxon>
        <taxon>Saprolegniales</taxon>
        <taxon>Saprolegniaceae</taxon>
        <taxon>Saprolegnia</taxon>
    </lineage>
</organism>